<dbReference type="InterPro" id="IPR001466">
    <property type="entry name" value="Beta-lactam-related"/>
</dbReference>
<organism evidence="3 4">
    <name type="scientific">Undibacterium fentianense</name>
    <dbReference type="NCBI Taxonomy" id="2828728"/>
    <lineage>
        <taxon>Bacteria</taxon>
        <taxon>Pseudomonadati</taxon>
        <taxon>Pseudomonadota</taxon>
        <taxon>Betaproteobacteria</taxon>
        <taxon>Burkholderiales</taxon>
        <taxon>Oxalobacteraceae</taxon>
        <taxon>Undibacterium</taxon>
    </lineage>
</organism>
<dbReference type="Gene3D" id="3.40.710.10">
    <property type="entry name" value="DD-peptidase/beta-lactamase superfamily"/>
    <property type="match status" value="1"/>
</dbReference>
<dbReference type="InterPro" id="IPR012338">
    <property type="entry name" value="Beta-lactam/transpept-like"/>
</dbReference>
<feature type="chain" id="PRO_5038140831" evidence="1">
    <location>
        <begin position="22"/>
        <end position="487"/>
    </location>
</feature>
<dbReference type="Proteomes" id="UP000678545">
    <property type="component" value="Unassembled WGS sequence"/>
</dbReference>
<evidence type="ECO:0000256" key="1">
    <source>
        <dbReference type="SAM" id="SignalP"/>
    </source>
</evidence>
<accession>A0A941IF95</accession>
<feature type="domain" description="Beta-lactamase-related" evidence="2">
    <location>
        <begin position="51"/>
        <end position="367"/>
    </location>
</feature>
<dbReference type="RefSeq" id="WP_212675608.1">
    <property type="nucleotide sequence ID" value="NZ_JAGSPJ010000004.1"/>
</dbReference>
<dbReference type="EMBL" id="JAGSPJ010000004">
    <property type="protein sequence ID" value="MBR7800476.1"/>
    <property type="molecule type" value="Genomic_DNA"/>
</dbReference>
<feature type="signal peptide" evidence="1">
    <location>
        <begin position="1"/>
        <end position="21"/>
    </location>
</feature>
<evidence type="ECO:0000259" key="2">
    <source>
        <dbReference type="Pfam" id="PF00144"/>
    </source>
</evidence>
<gene>
    <name evidence="3" type="ORF">KDM90_10765</name>
</gene>
<protein>
    <submittedName>
        <fullName evidence="3">Beta-lactamase family protein</fullName>
    </submittedName>
</protein>
<dbReference type="Pfam" id="PF00144">
    <property type="entry name" value="Beta-lactamase"/>
    <property type="match status" value="1"/>
</dbReference>
<reference evidence="3" key="1">
    <citation type="submission" date="2021-04" db="EMBL/GenBank/DDBJ databases">
        <title>novel species isolated from subtropical streams in China.</title>
        <authorList>
            <person name="Lu H."/>
        </authorList>
    </citation>
    <scope>NUCLEOTIDE SEQUENCE</scope>
    <source>
        <strain evidence="3">FT137W</strain>
    </source>
</reference>
<keyword evidence="1" id="KW-0732">Signal</keyword>
<evidence type="ECO:0000313" key="4">
    <source>
        <dbReference type="Proteomes" id="UP000678545"/>
    </source>
</evidence>
<name>A0A941IF95_9BURK</name>
<proteinExistence type="predicted"/>
<dbReference type="SUPFAM" id="SSF56601">
    <property type="entry name" value="beta-lactamase/transpeptidase-like"/>
    <property type="match status" value="1"/>
</dbReference>
<dbReference type="AlphaFoldDB" id="A0A941IF95"/>
<dbReference type="PANTHER" id="PTHR46825">
    <property type="entry name" value="D-ALANYL-D-ALANINE-CARBOXYPEPTIDASE/ENDOPEPTIDASE AMPH"/>
    <property type="match status" value="1"/>
</dbReference>
<dbReference type="InterPro" id="IPR050491">
    <property type="entry name" value="AmpC-like"/>
</dbReference>
<dbReference type="PANTHER" id="PTHR46825:SF12">
    <property type="entry name" value="PENICILLIN-BINDING PROTEIN 4"/>
    <property type="match status" value="1"/>
</dbReference>
<sequence>MRTSHLATLLFLLTLNPSARAQYVDEQIQRVTNRMTASIVIKGAPEHYHTLADSMAKYKVPGVSIAVVQDGKLAWAQGFGVKTAGSNDAVSATTLFQAASISKPVSATAMLRLVEQGVLALDTPINTFLKSWQLPDNAYTKTEAVTLRRLVSHSAGLNVHGFPGYAVGAPVPTVQQILEGKAPANTAAVQVEMTPGSTWKYSGGGTTIMQLAMMDATGEEFPSLVKRLVLDPIGMQDSAFEQPLSKAKQDLAAAGHDEEGKVIVGRWHTYPELAAAGLWTTPSDLSKWAIEIAKARAGKSSKTLSQKMATAMLTEQKAPSGLGPMLSDKGDAMYFEHGGSNEGYRCFVVYFPALERGAAIMTNGEGGSIVFRQVLNALAREYQWPAFQSREITLLPIETGMLTELIGEYPLPPGSPTDTPPSLFISQEAGKLMVEVPKFLPKTEIVMPAGDELLAPENGFQLKIIKDQNGQVAYLDFGSRKLVKKAR</sequence>
<keyword evidence="4" id="KW-1185">Reference proteome</keyword>
<comment type="caution">
    <text evidence="3">The sequence shown here is derived from an EMBL/GenBank/DDBJ whole genome shotgun (WGS) entry which is preliminary data.</text>
</comment>
<evidence type="ECO:0000313" key="3">
    <source>
        <dbReference type="EMBL" id="MBR7800476.1"/>
    </source>
</evidence>